<proteinExistence type="predicted"/>
<accession>A0ACB7ZRY1</accession>
<dbReference type="EMBL" id="MU268699">
    <property type="protein sequence ID" value="KAH7903906.1"/>
    <property type="molecule type" value="Genomic_DNA"/>
</dbReference>
<reference evidence="1" key="1">
    <citation type="journal article" date="2021" name="New Phytol.">
        <title>Evolutionary innovations through gain and loss of genes in the ectomycorrhizal Boletales.</title>
        <authorList>
            <person name="Wu G."/>
            <person name="Miyauchi S."/>
            <person name="Morin E."/>
            <person name="Kuo A."/>
            <person name="Drula E."/>
            <person name="Varga T."/>
            <person name="Kohler A."/>
            <person name="Feng B."/>
            <person name="Cao Y."/>
            <person name="Lipzen A."/>
            <person name="Daum C."/>
            <person name="Hundley H."/>
            <person name="Pangilinan J."/>
            <person name="Johnson J."/>
            <person name="Barry K."/>
            <person name="LaButti K."/>
            <person name="Ng V."/>
            <person name="Ahrendt S."/>
            <person name="Min B."/>
            <person name="Choi I.G."/>
            <person name="Park H."/>
            <person name="Plett J.M."/>
            <person name="Magnuson J."/>
            <person name="Spatafora J.W."/>
            <person name="Nagy L.G."/>
            <person name="Henrissat B."/>
            <person name="Grigoriev I.V."/>
            <person name="Yang Z.L."/>
            <person name="Xu J."/>
            <person name="Martin F.M."/>
        </authorList>
    </citation>
    <scope>NUCLEOTIDE SEQUENCE</scope>
    <source>
        <strain evidence="1">ATCC 28755</strain>
    </source>
</reference>
<name>A0ACB7ZRY1_9AGAM</name>
<evidence type="ECO:0000313" key="1">
    <source>
        <dbReference type="EMBL" id="KAH7903906.1"/>
    </source>
</evidence>
<keyword evidence="2" id="KW-1185">Reference proteome</keyword>
<sequence length="173" mass="19293">MTILGIGMGSTHTHQKPIPTARGLTNNPFDANPPDFTTNEFEFERSQFRLAEEEERRLQQEQADAEEARKEHRKKNKAMYTNLCKQGPSKSPPIIPLSYASRKLTNGGLVELWYFTNEGINAANNAAVSGDTESEAMILVSGENGAQSWVKAGAVKDPKVRVKKDEELVLRYV</sequence>
<gene>
    <name evidence="1" type="ORF">BJ138DRAFT_1188317</name>
</gene>
<comment type="caution">
    <text evidence="1">The sequence shown here is derived from an EMBL/GenBank/DDBJ whole genome shotgun (WGS) entry which is preliminary data.</text>
</comment>
<protein>
    <submittedName>
        <fullName evidence="1">Uncharacterized protein</fullName>
    </submittedName>
</protein>
<dbReference type="Proteomes" id="UP000790377">
    <property type="component" value="Unassembled WGS sequence"/>
</dbReference>
<evidence type="ECO:0000313" key="2">
    <source>
        <dbReference type="Proteomes" id="UP000790377"/>
    </source>
</evidence>
<organism evidence="1 2">
    <name type="scientific">Hygrophoropsis aurantiaca</name>
    <dbReference type="NCBI Taxonomy" id="72124"/>
    <lineage>
        <taxon>Eukaryota</taxon>
        <taxon>Fungi</taxon>
        <taxon>Dikarya</taxon>
        <taxon>Basidiomycota</taxon>
        <taxon>Agaricomycotina</taxon>
        <taxon>Agaricomycetes</taxon>
        <taxon>Agaricomycetidae</taxon>
        <taxon>Boletales</taxon>
        <taxon>Coniophorineae</taxon>
        <taxon>Hygrophoropsidaceae</taxon>
        <taxon>Hygrophoropsis</taxon>
    </lineage>
</organism>